<comment type="catalytic activity">
    <reaction evidence="12">
        <text>a 1,2-diacyl-sn-glycero-3-phosphocholine(in) = a 1,2-diacyl-sn-glycero-3-phosphocholine(out)</text>
        <dbReference type="Rhea" id="RHEA:38571"/>
        <dbReference type="ChEBI" id="CHEBI:57643"/>
    </reaction>
</comment>
<gene>
    <name evidence="14" type="ORF">CkaCkLH20_01787</name>
</gene>
<dbReference type="GO" id="GO:0032266">
    <property type="term" value="F:phosphatidylinositol-3-phosphate binding"/>
    <property type="evidence" value="ECO:0007669"/>
    <property type="project" value="TreeGrafter"/>
</dbReference>
<evidence type="ECO:0000256" key="9">
    <source>
        <dbReference type="ARBA" id="ARBA00023136"/>
    </source>
</evidence>
<name>A0A9P6IDQ6_9PEZI</name>
<comment type="catalytic activity">
    <reaction evidence="11">
        <text>a 1,2-diacyl-sn-glycero-3-phosphoethanolamine(in) = a 1,2-diacyl-sn-glycero-3-phosphoethanolamine(out)</text>
        <dbReference type="Rhea" id="RHEA:38895"/>
        <dbReference type="ChEBI" id="CHEBI:64612"/>
    </reaction>
</comment>
<evidence type="ECO:0000313" key="15">
    <source>
        <dbReference type="Proteomes" id="UP000781932"/>
    </source>
</evidence>
<evidence type="ECO:0000256" key="8">
    <source>
        <dbReference type="ARBA" id="ARBA00023055"/>
    </source>
</evidence>
<dbReference type="Pfam" id="PF13329">
    <property type="entry name" value="ATG2_CAD"/>
    <property type="match status" value="1"/>
</dbReference>
<sequence length="2444" mass="267567">MATIFQSFRSSTLSKRLLIYALRRLELLDEETLDMENLQFALGRTTTAEFKDVGVRLKKLERLLQLPASFQIQKAKVLKLSVTIPVDFYTSPIVIEIDGVDVRLKVSAGGDDNKTKTTTTTTTTTSSTDDSELPNTVNLAQSFLNEDAALKDASVAAEKRRLEDALAAEAQDLGGSMAMSDSGISEDGSQFGTGQPLSLPGFLAGFLQGIVDRIQVRIRGVTFQLDVEVPIEPNATAPELVTFQLALDRIDVEGVTAEAQNDEGAPTIVPKDGKRHIALSKIRAYLISEANVFSQFARSPSVSSPAVSQSPSFSERSAPSRQSTFKPSMHESFLSDSADLSEVDDALLQDSEEAFNIPYDFSSQPEEPVEEEETNTPRASVYQDFSPRGHVPISHSTVLGDDDHAAPWASFQREARSEPSLQPTEGIPRMTSSDSVNLESSQHSSSASHSSLPAEDEDLAQSHLFTHEEAESMYMSAFSQTDAQQAGSRMPGGWDDPSPESSPAFKKASPVLRQPPSPVKYADANEPPSPEFSDAPSAPQPTTSTAAEVSDQDVANKSRTQDSSIKTPKEQSESDAPAPPDDVATPRGPTRLVKEIVSLNNISLYVPSLHQHVHVPADAQASVLSQAPGSPGLARSVAPQVPGAFSVYSTSPGMRSSMAPRSPGPVLTEPQSDGGVEVNMSPLEVRFDASLAYLLAVVVGKLMEALKSSSPAATPKTTATAKPQQESSMPDIKVMFEKISLHFLHQLPGVADTAERIFGAPGLPMQPEILLRTELDNLGVSLKAVKQSLETTVDLEKFRFGYARDDIVSFDQSLQMRASVMDKFPSAGSDISVKVITSPDSTRTEITTLPLLVQLDLQRLDETFSWFGGLSSFLNMSSSMSSSASPPVKTPVQPPPKPRGVRFDAPINPDDKSAASENKIDMRIGGFNLELKGRECSVGLETSAVKMVSRELGIGFAISKVRLAGPYIRNSRSEPPISAEVGGVRFEYLATPKDKDLERLLELIIPSKVKFDQGDDEIMVDTLLRQRRKGAVLRVTFDQFNVRVERMHQLNCLPALGEEVARLATVAKYLPEDDRPGVLLLAEIKELGAVVDIGGKIGVINANLKGFEVAQITVPSLVAFGVHGVSVNRNHREDLVSSSTTLPPGTLTQGPVLMVRMIGDEMEPVIKVKMRDILVDYRVPTIMDVLGLGEDATPQDFEASLAASVANLGEQTHAALVGKKSPPSRSPDPVRPGSKPMMVDVVFRDCLIGLNPLGLPSKLLLALTDARLQVVLPKDVDTTAKLELNKASILLIDDLANIGSNASTVNRRQSADVSSQQVSRLAAQGYVSICYISSAKVNVQVTESREDGEKHIDVELRDDLLVLETCADSTQTLITLANALKPPTPPSKESRYRTKIVPVQDLLASISADAFGKAEGDYDFDKDFELAQELGGDDDYEMPSDDSELPIDPQYYDDAGPSHTLFDAEESVTSDATTTHGTRRHGSALTDFDAVDSIHVSDDGSDLVIHDNFFDKGKDIDGRAQIWNSSKNAYEPAPKSLVKKAPLRVSVRDVHVIWNLFDGYDWERTRNVISKAVQDVEDKAYERRRRAERITFEDDAEEDETVIGDFLFNSIYIGISSKQDPRELAQMVNQELNDNATETESLATTAFTTATGRAGGAHRPKKRLRLNRSKHHKITFELQGVNVDLIAFPPDSGETQSSIDIRVHTLDVFDHVPTSTWKKFLTYDQDAGEREMSASMAHLELLTVKPQADLAASDMVLRVTLLPLRLHVDQDALDFITRFFEFKDDSAPVHSSPNDIPFLQRVEVNDIPVKLDFKPKRVDYAGLKSGRTTEFMNFIILDEARLTLRHTIIYGVTGFDRMGKMLNDIWMPDVQNTQLAGVLAGLAPVRGIVNIGSGFKELIEVPIKEYKKDGRIVRSIGKGATAFARTTGTEMVKFGAKLAIGTQYALQGAEGLLNKPPTDNTWEDADLDPEEKKQISLYADQPAGVIQGLRGGYSSLARDLNMARDAIIAVPAEVMDSQNAQGLAKAVWKRAPTIIFRPAIGASKAIGQTLMGATNSLDPQNRRRAEELKSKLKPCESRDRIPGAVNLITANMSDGTRAVDSDRVWTTLITNLDYLPGLLTLAHSLVKSGSAYPLVALYTDTFPAEGLAALERRGIPAQRIEYLLPTKGRDYSNDPRFYDCWSKLTPFSLDQYARVVQLDSDMLVLRNMDDLMEMDLDDGDFAAENTPAGVIGSSKRVDAESGYGSGEDGNGEPVPRTTTTTNPSVRVFAAGHACVCNPLRKPHYPKDWTPENCAFTTQHDTPDEAQSVGPDPVTASPLGFMNGGLQVVNPSKKLFQQIVRHMEDGAMDMDFADQSLLSELYRGRWVPLPYVYNALKTLRWEGVHDKIWRDEEVRNIHYILAPKPWDEVDAEGNWTGTEESHRWWVDYNNERRRGEKEIGVDDGF</sequence>
<feature type="region of interest" description="Disordered" evidence="13">
    <location>
        <begin position="303"/>
        <end position="332"/>
    </location>
</feature>
<feature type="compositionally biased region" description="Polar residues" evidence="13">
    <location>
        <begin position="540"/>
        <end position="553"/>
    </location>
</feature>
<dbReference type="OrthoDB" id="18982at2759"/>
<feature type="compositionally biased region" description="Low complexity" evidence="13">
    <location>
        <begin position="440"/>
        <end position="451"/>
    </location>
</feature>
<evidence type="ECO:0000256" key="13">
    <source>
        <dbReference type="SAM" id="MobiDB-lite"/>
    </source>
</evidence>
<dbReference type="GO" id="GO:0000045">
    <property type="term" value="P:autophagosome assembly"/>
    <property type="evidence" value="ECO:0007669"/>
    <property type="project" value="TreeGrafter"/>
</dbReference>
<feature type="region of interest" description="Disordered" evidence="13">
    <location>
        <begin position="359"/>
        <end position="588"/>
    </location>
</feature>
<evidence type="ECO:0000256" key="6">
    <source>
        <dbReference type="ARBA" id="ARBA00022824"/>
    </source>
</evidence>
<keyword evidence="15" id="KW-1185">Reference proteome</keyword>
<comment type="similarity">
    <text evidence="3">Belongs to the ATG2 family.</text>
</comment>
<dbReference type="GO" id="GO:0005789">
    <property type="term" value="C:endoplasmic reticulum membrane"/>
    <property type="evidence" value="ECO:0007669"/>
    <property type="project" value="UniProtKB-SubCell"/>
</dbReference>
<evidence type="ECO:0000256" key="4">
    <source>
        <dbReference type="ARBA" id="ARBA00018070"/>
    </source>
</evidence>
<feature type="region of interest" description="Disordered" evidence="13">
    <location>
        <begin position="108"/>
        <end position="132"/>
    </location>
</feature>
<evidence type="ECO:0000256" key="11">
    <source>
        <dbReference type="ARBA" id="ARBA00024615"/>
    </source>
</evidence>
<dbReference type="GO" id="GO:0061723">
    <property type="term" value="P:glycophagy"/>
    <property type="evidence" value="ECO:0007669"/>
    <property type="project" value="TreeGrafter"/>
</dbReference>
<feature type="compositionally biased region" description="Polar residues" evidence="13">
    <location>
        <begin position="430"/>
        <end position="439"/>
    </location>
</feature>
<dbReference type="GO" id="GO:0061709">
    <property type="term" value="P:reticulophagy"/>
    <property type="evidence" value="ECO:0007669"/>
    <property type="project" value="TreeGrafter"/>
</dbReference>
<accession>A0A9P6IDQ6</accession>
<dbReference type="GO" id="GO:0061908">
    <property type="term" value="C:phagophore"/>
    <property type="evidence" value="ECO:0007669"/>
    <property type="project" value="TreeGrafter"/>
</dbReference>
<dbReference type="GO" id="GO:0034045">
    <property type="term" value="C:phagophore assembly site membrane"/>
    <property type="evidence" value="ECO:0007669"/>
    <property type="project" value="UniProtKB-SubCell"/>
</dbReference>
<evidence type="ECO:0000256" key="10">
    <source>
        <dbReference type="ARBA" id="ARBA00024479"/>
    </source>
</evidence>
<dbReference type="PANTHER" id="PTHR13190:SF1">
    <property type="entry name" value="AUTOPHAGY-RELATED 2, ISOFORM A"/>
    <property type="match status" value="1"/>
</dbReference>
<keyword evidence="6" id="KW-0256">Endoplasmic reticulum</keyword>
<organism evidence="14 15">
    <name type="scientific">Colletotrichum karsti</name>
    <dbReference type="NCBI Taxonomy" id="1095194"/>
    <lineage>
        <taxon>Eukaryota</taxon>
        <taxon>Fungi</taxon>
        <taxon>Dikarya</taxon>
        <taxon>Ascomycota</taxon>
        <taxon>Pezizomycotina</taxon>
        <taxon>Sordariomycetes</taxon>
        <taxon>Hypocreomycetidae</taxon>
        <taxon>Glomerellales</taxon>
        <taxon>Glomerellaceae</taxon>
        <taxon>Colletotrichum</taxon>
        <taxon>Colletotrichum boninense species complex</taxon>
    </lineage>
</organism>
<comment type="catalytic activity">
    <reaction evidence="10">
        <text>a 1,2-diacyl-sn-glycero-3-phospho-L-serine(in) = a 1,2-diacyl-sn-glycero-3-phospho-L-serine(out)</text>
        <dbReference type="Rhea" id="RHEA:38663"/>
        <dbReference type="ChEBI" id="CHEBI:57262"/>
    </reaction>
</comment>
<comment type="caution">
    <text evidence="14">The sequence shown here is derived from an EMBL/GenBank/DDBJ whole genome shotgun (WGS) entry which is preliminary data.</text>
</comment>
<comment type="subcellular location">
    <subcellularLocation>
        <location evidence="1">Endoplasmic reticulum membrane</location>
        <topology evidence="1">Peripheral membrane protein</topology>
    </subcellularLocation>
    <subcellularLocation>
        <location evidence="2">Preautophagosomal structure membrane</location>
        <topology evidence="2">Peripheral membrane protein</topology>
    </subcellularLocation>
</comment>
<feature type="compositionally biased region" description="Polar residues" evidence="13">
    <location>
        <begin position="315"/>
        <end position="326"/>
    </location>
</feature>
<dbReference type="GO" id="GO:0000422">
    <property type="term" value="P:autophagy of mitochondrion"/>
    <property type="evidence" value="ECO:0007669"/>
    <property type="project" value="TreeGrafter"/>
</dbReference>
<evidence type="ECO:0000256" key="1">
    <source>
        <dbReference type="ARBA" id="ARBA00004406"/>
    </source>
</evidence>
<feature type="region of interest" description="Disordered" evidence="13">
    <location>
        <begin position="882"/>
        <end position="914"/>
    </location>
</feature>
<feature type="compositionally biased region" description="Low complexity" evidence="13">
    <location>
        <begin position="303"/>
        <end position="314"/>
    </location>
</feature>
<dbReference type="GO" id="GO:0043495">
    <property type="term" value="F:protein-membrane adaptor activity"/>
    <property type="evidence" value="ECO:0007669"/>
    <property type="project" value="TreeGrafter"/>
</dbReference>
<keyword evidence="5" id="KW-0813">Transport</keyword>
<dbReference type="GO" id="GO:0006869">
    <property type="term" value="P:lipid transport"/>
    <property type="evidence" value="ECO:0007669"/>
    <property type="project" value="UniProtKB-KW"/>
</dbReference>
<dbReference type="Proteomes" id="UP000781932">
    <property type="component" value="Unassembled WGS sequence"/>
</dbReference>
<evidence type="ECO:0000256" key="3">
    <source>
        <dbReference type="ARBA" id="ARBA00009714"/>
    </source>
</evidence>
<keyword evidence="9" id="KW-0472">Membrane</keyword>
<protein>
    <recommendedName>
        <fullName evidence="4">Autophagy-related protein 2</fullName>
    </recommendedName>
</protein>
<evidence type="ECO:0000256" key="7">
    <source>
        <dbReference type="ARBA" id="ARBA00023006"/>
    </source>
</evidence>
<evidence type="ECO:0000256" key="12">
    <source>
        <dbReference type="ARBA" id="ARBA00024631"/>
    </source>
</evidence>
<dbReference type="EMBL" id="JAATWM020000004">
    <property type="protein sequence ID" value="KAF9880745.1"/>
    <property type="molecule type" value="Genomic_DNA"/>
</dbReference>
<reference evidence="14" key="1">
    <citation type="submission" date="2020-03" db="EMBL/GenBank/DDBJ databases">
        <authorList>
            <person name="He L."/>
        </authorList>
    </citation>
    <scope>NUCLEOTIDE SEQUENCE</scope>
    <source>
        <strain evidence="14">CkLH20</strain>
    </source>
</reference>
<evidence type="ECO:0000313" key="14">
    <source>
        <dbReference type="EMBL" id="KAF9880745.1"/>
    </source>
</evidence>
<dbReference type="SUPFAM" id="SSF53448">
    <property type="entry name" value="Nucleotide-diphospho-sugar transferases"/>
    <property type="match status" value="1"/>
</dbReference>
<dbReference type="GeneID" id="62157580"/>
<feature type="region of interest" description="Disordered" evidence="13">
    <location>
        <begin position="649"/>
        <end position="672"/>
    </location>
</feature>
<dbReference type="InterPro" id="IPR002495">
    <property type="entry name" value="Glyco_trans_8"/>
</dbReference>
<dbReference type="InterPro" id="IPR026849">
    <property type="entry name" value="ATG2"/>
</dbReference>
<evidence type="ECO:0000256" key="2">
    <source>
        <dbReference type="ARBA" id="ARBA00004623"/>
    </source>
</evidence>
<dbReference type="RefSeq" id="XP_038750206.1">
    <property type="nucleotide sequence ID" value="XM_038884506.1"/>
</dbReference>
<dbReference type="GO" id="GO:0016757">
    <property type="term" value="F:glycosyltransferase activity"/>
    <property type="evidence" value="ECO:0007669"/>
    <property type="project" value="InterPro"/>
</dbReference>
<feature type="compositionally biased region" description="Pro residues" evidence="13">
    <location>
        <begin position="888"/>
        <end position="898"/>
    </location>
</feature>
<dbReference type="Pfam" id="PF01501">
    <property type="entry name" value="Glyco_transf_8"/>
    <property type="match status" value="1"/>
</dbReference>
<reference evidence="14" key="2">
    <citation type="submission" date="2020-11" db="EMBL/GenBank/DDBJ databases">
        <title>Whole genome sequencing of Colletotrichum sp.</title>
        <authorList>
            <person name="Li H."/>
        </authorList>
    </citation>
    <scope>NUCLEOTIDE SEQUENCE</scope>
    <source>
        <strain evidence="14">CkLH20</strain>
    </source>
</reference>
<dbReference type="GO" id="GO:0034727">
    <property type="term" value="P:piecemeal microautophagy of the nucleus"/>
    <property type="evidence" value="ECO:0007669"/>
    <property type="project" value="TreeGrafter"/>
</dbReference>
<evidence type="ECO:0000256" key="5">
    <source>
        <dbReference type="ARBA" id="ARBA00022448"/>
    </source>
</evidence>
<keyword evidence="7" id="KW-0072">Autophagy</keyword>
<feature type="compositionally biased region" description="Low complexity" evidence="13">
    <location>
        <begin position="116"/>
        <end position="128"/>
    </location>
</feature>
<keyword evidence="8" id="KW-0445">Lipid transport</keyword>
<dbReference type="Gene3D" id="3.90.550.10">
    <property type="entry name" value="Spore Coat Polysaccharide Biosynthesis Protein SpsA, Chain A"/>
    <property type="match status" value="1"/>
</dbReference>
<feature type="region of interest" description="Disordered" evidence="13">
    <location>
        <begin position="2225"/>
        <end position="2261"/>
    </location>
</feature>
<dbReference type="PANTHER" id="PTHR13190">
    <property type="entry name" value="AUTOPHAGY-RELATED 2, ISOFORM A"/>
    <property type="match status" value="1"/>
</dbReference>
<dbReference type="InterPro" id="IPR029044">
    <property type="entry name" value="Nucleotide-diphossugar_trans"/>
</dbReference>
<proteinExistence type="inferred from homology"/>
<feature type="compositionally biased region" description="Polar residues" evidence="13">
    <location>
        <begin position="477"/>
        <end position="487"/>
    </location>
</feature>